<comment type="caution">
    <text evidence="1">The sequence shown here is derived from an EMBL/GenBank/DDBJ whole genome shotgun (WGS) entry which is preliminary data.</text>
</comment>
<accession>X0XDM4</accession>
<organism evidence="1">
    <name type="scientific">marine sediment metagenome</name>
    <dbReference type="NCBI Taxonomy" id="412755"/>
    <lineage>
        <taxon>unclassified sequences</taxon>
        <taxon>metagenomes</taxon>
        <taxon>ecological metagenomes</taxon>
    </lineage>
</organism>
<reference evidence="1" key="1">
    <citation type="journal article" date="2014" name="Front. Microbiol.">
        <title>High frequency of phylogenetically diverse reductive dehalogenase-homologous genes in deep subseafloor sedimentary metagenomes.</title>
        <authorList>
            <person name="Kawai M."/>
            <person name="Futagami T."/>
            <person name="Toyoda A."/>
            <person name="Takaki Y."/>
            <person name="Nishi S."/>
            <person name="Hori S."/>
            <person name="Arai W."/>
            <person name="Tsubouchi T."/>
            <person name="Morono Y."/>
            <person name="Uchiyama I."/>
            <person name="Ito T."/>
            <person name="Fujiyama A."/>
            <person name="Inagaki F."/>
            <person name="Takami H."/>
        </authorList>
    </citation>
    <scope>NUCLEOTIDE SEQUENCE</scope>
    <source>
        <strain evidence="1">Expedition CK06-06</strain>
    </source>
</reference>
<proteinExistence type="predicted"/>
<dbReference type="EMBL" id="BARS01044977">
    <property type="protein sequence ID" value="GAG41200.1"/>
    <property type="molecule type" value="Genomic_DNA"/>
</dbReference>
<evidence type="ECO:0000313" key="1">
    <source>
        <dbReference type="EMBL" id="GAG41200.1"/>
    </source>
</evidence>
<dbReference type="AlphaFoldDB" id="X0XDM4"/>
<name>X0XDM4_9ZZZZ</name>
<gene>
    <name evidence="1" type="ORF">S01H1_67880</name>
</gene>
<protein>
    <submittedName>
        <fullName evidence="1">Uncharacterized protein</fullName>
    </submittedName>
</protein>
<feature type="non-terminal residue" evidence="1">
    <location>
        <position position="200"/>
    </location>
</feature>
<sequence length="200" mass="22321">MTLVARLDFEEGDLSDWDHVDGAGIVATSLAAYTGNYGCRSVKPITTQYEMWKNVSLTTEVTSVTYIRYNSLAGAQSDIYEQLRFEGITTKIFIAIRLNNSTGFFRIGYFDGGVGGSTTWEDTTTVFALATWYKITMILKIGAGDGYCTWKINDVEIASKTGLDNVNGYYPNQYYVLEQTHASTKDRDNISIYNTVEYSG</sequence>